<name>A0AAD9M8A7_9PEZI</name>
<keyword evidence="2" id="KW-0472">Membrane</keyword>
<feature type="region of interest" description="Disordered" evidence="1">
    <location>
        <begin position="53"/>
        <end position="112"/>
    </location>
</feature>
<feature type="compositionally biased region" description="Basic residues" evidence="1">
    <location>
        <begin position="68"/>
        <end position="77"/>
    </location>
</feature>
<keyword evidence="4" id="KW-1185">Reference proteome</keyword>
<dbReference type="AlphaFoldDB" id="A0AAD9M8A7"/>
<comment type="caution">
    <text evidence="3">The sequence shown here is derived from an EMBL/GenBank/DDBJ whole genome shotgun (WGS) entry which is preliminary data.</text>
</comment>
<feature type="transmembrane region" description="Helical" evidence="2">
    <location>
        <begin position="30"/>
        <end position="50"/>
    </location>
</feature>
<evidence type="ECO:0000313" key="4">
    <source>
        <dbReference type="Proteomes" id="UP001232148"/>
    </source>
</evidence>
<organism evidence="3 4">
    <name type="scientific">Colletotrichum zoysiae</name>
    <dbReference type="NCBI Taxonomy" id="1216348"/>
    <lineage>
        <taxon>Eukaryota</taxon>
        <taxon>Fungi</taxon>
        <taxon>Dikarya</taxon>
        <taxon>Ascomycota</taxon>
        <taxon>Pezizomycotina</taxon>
        <taxon>Sordariomycetes</taxon>
        <taxon>Hypocreomycetidae</taxon>
        <taxon>Glomerellales</taxon>
        <taxon>Glomerellaceae</taxon>
        <taxon>Colletotrichum</taxon>
        <taxon>Colletotrichum graminicola species complex</taxon>
    </lineage>
</organism>
<feature type="compositionally biased region" description="Basic and acidic residues" evidence="1">
    <location>
        <begin position="78"/>
        <end position="96"/>
    </location>
</feature>
<evidence type="ECO:0000313" key="3">
    <source>
        <dbReference type="EMBL" id="KAK2032428.1"/>
    </source>
</evidence>
<sequence length="203" mass="22437">MMIIIRIIRKGFTRGNEANQEREGGYESTGFFVVFFLGGGRFGIGVWVVAGHQRGKERKETREGGSEKKRKQKRQRAREREREREKERKKEKKGGDPDQSTDQQKNACSAPFVDGRRVAATCPSGTVAQNANAAKKRSSRSTTTTTTTFSCPHRSPCFSHAGPSPIRSSSPLSLDTPNPIIVFIRPLRGLSPRQSRLAGCSGS</sequence>
<keyword evidence="2" id="KW-0812">Transmembrane</keyword>
<keyword evidence="2" id="KW-1133">Transmembrane helix</keyword>
<dbReference type="Proteomes" id="UP001232148">
    <property type="component" value="Unassembled WGS sequence"/>
</dbReference>
<evidence type="ECO:0000256" key="1">
    <source>
        <dbReference type="SAM" id="MobiDB-lite"/>
    </source>
</evidence>
<proteinExistence type="predicted"/>
<evidence type="ECO:0000256" key="2">
    <source>
        <dbReference type="SAM" id="Phobius"/>
    </source>
</evidence>
<feature type="compositionally biased region" description="Basic and acidic residues" evidence="1">
    <location>
        <begin position="57"/>
        <end position="67"/>
    </location>
</feature>
<accession>A0AAD9M8A7</accession>
<protein>
    <submittedName>
        <fullName evidence="3">Uncharacterized protein</fullName>
    </submittedName>
</protein>
<gene>
    <name evidence="3" type="ORF">LX32DRAFT_198863</name>
</gene>
<feature type="region of interest" description="Disordered" evidence="1">
    <location>
        <begin position="129"/>
        <end position="150"/>
    </location>
</feature>
<reference evidence="3" key="1">
    <citation type="submission" date="2021-06" db="EMBL/GenBank/DDBJ databases">
        <title>Comparative genomics, transcriptomics and evolutionary studies reveal genomic signatures of adaptation to plant cell wall in hemibiotrophic fungi.</title>
        <authorList>
            <consortium name="DOE Joint Genome Institute"/>
            <person name="Baroncelli R."/>
            <person name="Diaz J.F."/>
            <person name="Benocci T."/>
            <person name="Peng M."/>
            <person name="Battaglia E."/>
            <person name="Haridas S."/>
            <person name="Andreopoulos W."/>
            <person name="Labutti K."/>
            <person name="Pangilinan J."/>
            <person name="Floch G.L."/>
            <person name="Makela M.R."/>
            <person name="Henrissat B."/>
            <person name="Grigoriev I.V."/>
            <person name="Crouch J.A."/>
            <person name="De Vries R.P."/>
            <person name="Sukno S.A."/>
            <person name="Thon M.R."/>
        </authorList>
    </citation>
    <scope>NUCLEOTIDE SEQUENCE</scope>
    <source>
        <strain evidence="3">MAFF235873</strain>
    </source>
</reference>
<feature type="compositionally biased region" description="Polar residues" evidence="1">
    <location>
        <begin position="98"/>
        <end position="107"/>
    </location>
</feature>
<dbReference type="EMBL" id="MU842831">
    <property type="protein sequence ID" value="KAK2032428.1"/>
    <property type="molecule type" value="Genomic_DNA"/>
</dbReference>